<dbReference type="EMBL" id="BLLF01000336">
    <property type="protein sequence ID" value="GFH10679.1"/>
    <property type="molecule type" value="Genomic_DNA"/>
</dbReference>
<feature type="transmembrane region" description="Helical" evidence="7">
    <location>
        <begin position="418"/>
        <end position="436"/>
    </location>
</feature>
<comment type="caution">
    <text evidence="9">The sequence shown here is derived from an EMBL/GenBank/DDBJ whole genome shotgun (WGS) entry which is preliminary data.</text>
</comment>
<organism evidence="9 10">
    <name type="scientific">Haematococcus lacustris</name>
    <name type="common">Green alga</name>
    <name type="synonym">Haematococcus pluvialis</name>
    <dbReference type="NCBI Taxonomy" id="44745"/>
    <lineage>
        <taxon>Eukaryota</taxon>
        <taxon>Viridiplantae</taxon>
        <taxon>Chlorophyta</taxon>
        <taxon>core chlorophytes</taxon>
        <taxon>Chlorophyceae</taxon>
        <taxon>CS clade</taxon>
        <taxon>Chlamydomonadales</taxon>
        <taxon>Haematococcaceae</taxon>
        <taxon>Haematococcus</taxon>
    </lineage>
</organism>
<feature type="domain" description="Yip1" evidence="8">
    <location>
        <begin position="399"/>
        <end position="519"/>
    </location>
</feature>
<feature type="region of interest" description="Disordered" evidence="6">
    <location>
        <begin position="1"/>
        <end position="27"/>
    </location>
</feature>
<dbReference type="InterPro" id="IPR039765">
    <property type="entry name" value="Yip5/YIPF1/YIPF2"/>
</dbReference>
<gene>
    <name evidence="9" type="ORF">HaLaN_06038</name>
</gene>
<dbReference type="Pfam" id="PF04893">
    <property type="entry name" value="Yip1"/>
    <property type="match status" value="1"/>
</dbReference>
<evidence type="ECO:0000313" key="9">
    <source>
        <dbReference type="EMBL" id="GFH10679.1"/>
    </source>
</evidence>
<feature type="non-terminal residue" evidence="9">
    <location>
        <position position="1"/>
    </location>
</feature>
<evidence type="ECO:0000313" key="10">
    <source>
        <dbReference type="Proteomes" id="UP000485058"/>
    </source>
</evidence>
<dbReference type="GO" id="GO:0016192">
    <property type="term" value="P:vesicle-mediated transport"/>
    <property type="evidence" value="ECO:0007669"/>
    <property type="project" value="InterPro"/>
</dbReference>
<dbReference type="AlphaFoldDB" id="A0A699YW12"/>
<feature type="region of interest" description="Disordered" evidence="6">
    <location>
        <begin position="119"/>
        <end position="173"/>
    </location>
</feature>
<comment type="similarity">
    <text evidence="2">Belongs to the YIP1 family.</text>
</comment>
<dbReference type="GO" id="GO:0016020">
    <property type="term" value="C:membrane"/>
    <property type="evidence" value="ECO:0007669"/>
    <property type="project" value="UniProtKB-SubCell"/>
</dbReference>
<evidence type="ECO:0000256" key="1">
    <source>
        <dbReference type="ARBA" id="ARBA00004141"/>
    </source>
</evidence>
<evidence type="ECO:0000256" key="2">
    <source>
        <dbReference type="ARBA" id="ARBA00010596"/>
    </source>
</evidence>
<accession>A0A699YW12</accession>
<feature type="compositionally biased region" description="Low complexity" evidence="6">
    <location>
        <begin position="137"/>
        <end position="156"/>
    </location>
</feature>
<keyword evidence="10" id="KW-1185">Reference proteome</keyword>
<protein>
    <submittedName>
        <fullName evidence="9">Yip1 domain-containing protein</fullName>
    </submittedName>
</protein>
<dbReference type="InterPro" id="IPR006977">
    <property type="entry name" value="Yip1_dom"/>
</dbReference>
<evidence type="ECO:0000259" key="8">
    <source>
        <dbReference type="Pfam" id="PF04893"/>
    </source>
</evidence>
<evidence type="ECO:0000256" key="4">
    <source>
        <dbReference type="ARBA" id="ARBA00022989"/>
    </source>
</evidence>
<dbReference type="PANTHER" id="PTHR12822:SF2">
    <property type="entry name" value="PROTEIN YIPF"/>
    <property type="match status" value="1"/>
</dbReference>
<dbReference type="GO" id="GO:0005794">
    <property type="term" value="C:Golgi apparatus"/>
    <property type="evidence" value="ECO:0007669"/>
    <property type="project" value="InterPro"/>
</dbReference>
<keyword evidence="5 7" id="KW-0472">Membrane</keyword>
<reference evidence="9 10" key="1">
    <citation type="submission" date="2020-02" db="EMBL/GenBank/DDBJ databases">
        <title>Draft genome sequence of Haematococcus lacustris strain NIES-144.</title>
        <authorList>
            <person name="Morimoto D."/>
            <person name="Nakagawa S."/>
            <person name="Yoshida T."/>
            <person name="Sawayama S."/>
        </authorList>
    </citation>
    <scope>NUCLEOTIDE SEQUENCE [LARGE SCALE GENOMIC DNA]</scope>
    <source>
        <strain evidence="9 10">NIES-144</strain>
    </source>
</reference>
<feature type="transmembrane region" description="Helical" evidence="7">
    <location>
        <begin position="502"/>
        <end position="524"/>
    </location>
</feature>
<dbReference type="GO" id="GO:0031267">
    <property type="term" value="F:small GTPase binding"/>
    <property type="evidence" value="ECO:0007669"/>
    <property type="project" value="InterPro"/>
</dbReference>
<feature type="transmembrane region" description="Helical" evidence="7">
    <location>
        <begin position="443"/>
        <end position="464"/>
    </location>
</feature>
<evidence type="ECO:0000256" key="3">
    <source>
        <dbReference type="ARBA" id="ARBA00022692"/>
    </source>
</evidence>
<keyword evidence="3 7" id="KW-0812">Transmembrane</keyword>
<feature type="compositionally biased region" description="Polar residues" evidence="6">
    <location>
        <begin position="1"/>
        <end position="10"/>
    </location>
</feature>
<dbReference type="PANTHER" id="PTHR12822">
    <property type="entry name" value="PROTEIN YIPF"/>
    <property type="match status" value="1"/>
</dbReference>
<keyword evidence="4 7" id="KW-1133">Transmembrane helix</keyword>
<comment type="subcellular location">
    <subcellularLocation>
        <location evidence="1">Membrane</location>
        <topology evidence="1">Multi-pass membrane protein</topology>
    </subcellularLocation>
</comment>
<proteinExistence type="inferred from homology"/>
<evidence type="ECO:0000256" key="6">
    <source>
        <dbReference type="SAM" id="MobiDB-lite"/>
    </source>
</evidence>
<sequence length="527" mass="55826">MQGQGYNSGINPFAQAPPAINPDSYSDVQTTYMPQEEGRVPAVPSAGPPHYSSLGAAAYGQAGPPPGYVPAVGSQSDTTTVPSVSGKIGAVPGSGEAVLGKLTDASVQHNSLACLVDTSGMAGQGSPGPMPSRPDDGFFGATQQGQQSSAPAASDARPLLAGDRPPEDPNKYPFYNVRRYRPYFNISTKEVLWRVGNSFIGAFRANFMQVTQEAPDLYGPFWIATTLIFVTAVAGNYANYIEFKRSMVSPPPPLMPPPVPANSTAPSASPAVVPAAVPVSGLEQAGLGVECITLPVASCTTRRAQRREEGRGHFLAWAGGGSGIDKSCRNSRIPAAMASRIEPASGRLNACPSAPARQGGPIPTPVSVRRLMSAAPDVVPDDLHPDSMLGPVAAAVQSMADSQWFTDYTKLASSAGLFYGYAFGLSLLLWLGLRYLRSDMRLVNMFCIYGYAMTIFIPVAFICIVPNDLVQWLTVAVATIISGMFLIMNMRERIMVVGPGKSVPVLIAIFALHLGLGFVLKLIFFQY</sequence>
<feature type="transmembrane region" description="Helical" evidence="7">
    <location>
        <begin position="470"/>
        <end position="490"/>
    </location>
</feature>
<evidence type="ECO:0000256" key="7">
    <source>
        <dbReference type="SAM" id="Phobius"/>
    </source>
</evidence>
<dbReference type="Proteomes" id="UP000485058">
    <property type="component" value="Unassembled WGS sequence"/>
</dbReference>
<name>A0A699YW12_HAELA</name>
<evidence type="ECO:0000256" key="5">
    <source>
        <dbReference type="ARBA" id="ARBA00023136"/>
    </source>
</evidence>